<comment type="caution">
    <text evidence="9">The sequence shown here is derived from an EMBL/GenBank/DDBJ whole genome shotgun (WGS) entry which is preliminary data.</text>
</comment>
<keyword evidence="9" id="KW-0808">Transferase</keyword>
<dbReference type="Pfam" id="PF01757">
    <property type="entry name" value="Acyl_transf_3"/>
    <property type="match status" value="1"/>
</dbReference>
<evidence type="ECO:0000256" key="4">
    <source>
        <dbReference type="ARBA" id="ARBA00022692"/>
    </source>
</evidence>
<sequence length="365" mass="40285">MADRTPPPLDDGSLIETEARSRIERAVGLASEPIGHAVTGSRATGRAVGGVGSRVEALDLARFVMALMVVGAHGRMFIDISYPLYFFTFLGGVLRLIMPIFLMTSGYFFAVQIRRGIGGWAKRVLILHLIWSTIYIGAWMPSGTLSLEKATFWYFFGAGHLWFMPALLGGGLMLYWLRHLSTGRLLLLAAAAYGLGGVVQYAMDLTLDFQTVAHHNALYALPRNFVTYGFPFMVLGHLMTRREVREFIDSILSLRLFLVLCALLLAENAVKYWSFDHEAIFEINLMNFLIAPLIFGWLLSLKTVRAAAWMAPLSAAIYFVHALVLLLLEPVVGLSPTPLTLLAIVVSAVVGFGLIKINNKPIPLV</sequence>
<proteinExistence type="inferred from homology"/>
<reference evidence="9" key="1">
    <citation type="submission" date="2022-07" db="EMBL/GenBank/DDBJ databases">
        <authorList>
            <person name="Otstavnykh N."/>
            <person name="Isaeva M."/>
            <person name="Bystritskaya E."/>
        </authorList>
    </citation>
    <scope>NUCLEOTIDE SEQUENCE</scope>
    <source>
        <strain evidence="9">10Alg 79</strain>
    </source>
</reference>
<comment type="subcellular location">
    <subcellularLocation>
        <location evidence="1">Cell membrane</location>
        <topology evidence="1">Multi-pass membrane protein</topology>
    </subcellularLocation>
</comment>
<feature type="transmembrane region" description="Helical" evidence="7">
    <location>
        <begin position="252"/>
        <end position="273"/>
    </location>
</feature>
<feature type="transmembrane region" description="Helical" evidence="7">
    <location>
        <begin position="184"/>
        <end position="203"/>
    </location>
</feature>
<keyword evidence="4 7" id="KW-0812">Transmembrane</keyword>
<dbReference type="Proteomes" id="UP001227162">
    <property type="component" value="Unassembled WGS sequence"/>
</dbReference>
<feature type="transmembrane region" description="Helical" evidence="7">
    <location>
        <begin position="84"/>
        <end position="111"/>
    </location>
</feature>
<evidence type="ECO:0000256" key="6">
    <source>
        <dbReference type="ARBA" id="ARBA00023136"/>
    </source>
</evidence>
<feature type="transmembrane region" description="Helical" evidence="7">
    <location>
        <begin position="306"/>
        <end position="328"/>
    </location>
</feature>
<feature type="transmembrane region" description="Helical" evidence="7">
    <location>
        <begin position="152"/>
        <end position="177"/>
    </location>
</feature>
<dbReference type="InterPro" id="IPR002656">
    <property type="entry name" value="Acyl_transf_3_dom"/>
</dbReference>
<dbReference type="AlphaFoldDB" id="A0AAJ1X5Y9"/>
<protein>
    <submittedName>
        <fullName evidence="9">Acyltransferase</fullName>
    </submittedName>
</protein>
<dbReference type="GO" id="GO:0009246">
    <property type="term" value="P:enterobacterial common antigen biosynthetic process"/>
    <property type="evidence" value="ECO:0007669"/>
    <property type="project" value="TreeGrafter"/>
</dbReference>
<keyword evidence="6 7" id="KW-0472">Membrane</keyword>
<evidence type="ECO:0000256" key="2">
    <source>
        <dbReference type="ARBA" id="ARBA00007400"/>
    </source>
</evidence>
<reference evidence="9" key="2">
    <citation type="submission" date="2023-04" db="EMBL/GenBank/DDBJ databases">
        <title>'Rhodoalgimonas zhirmunskyi' gen. nov., isolated from a red alga.</title>
        <authorList>
            <person name="Nedashkovskaya O.I."/>
            <person name="Otstavnykh N.Y."/>
            <person name="Bystritskaya E.P."/>
            <person name="Balabanova L.A."/>
            <person name="Isaeva M.P."/>
        </authorList>
    </citation>
    <scope>NUCLEOTIDE SEQUENCE</scope>
    <source>
        <strain evidence="9">10Alg 79</strain>
    </source>
</reference>
<evidence type="ECO:0000256" key="5">
    <source>
        <dbReference type="ARBA" id="ARBA00022989"/>
    </source>
</evidence>
<feature type="transmembrane region" description="Helical" evidence="7">
    <location>
        <begin position="279"/>
        <end position="299"/>
    </location>
</feature>
<organism evidence="9 10">
    <name type="scientific">Rhodalgimonas zhirmunskyi</name>
    <dbReference type="NCBI Taxonomy" id="2964767"/>
    <lineage>
        <taxon>Bacteria</taxon>
        <taxon>Pseudomonadati</taxon>
        <taxon>Pseudomonadota</taxon>
        <taxon>Alphaproteobacteria</taxon>
        <taxon>Rhodobacterales</taxon>
        <taxon>Roseobacteraceae</taxon>
        <taxon>Rhodalgimonas</taxon>
    </lineage>
</organism>
<feature type="transmembrane region" description="Helical" evidence="7">
    <location>
        <begin position="334"/>
        <end position="355"/>
    </location>
</feature>
<evidence type="ECO:0000313" key="10">
    <source>
        <dbReference type="Proteomes" id="UP001227162"/>
    </source>
</evidence>
<accession>A0AAJ1X5Y9</accession>
<evidence type="ECO:0000259" key="8">
    <source>
        <dbReference type="Pfam" id="PF01757"/>
    </source>
</evidence>
<dbReference type="EMBL" id="JANFFA010000003">
    <property type="protein sequence ID" value="MDQ2094639.1"/>
    <property type="molecule type" value="Genomic_DNA"/>
</dbReference>
<evidence type="ECO:0000256" key="7">
    <source>
        <dbReference type="SAM" id="Phobius"/>
    </source>
</evidence>
<comment type="similarity">
    <text evidence="2">Belongs to the acyltransferase 3 family.</text>
</comment>
<feature type="domain" description="Acyltransferase 3" evidence="8">
    <location>
        <begin position="56"/>
        <end position="351"/>
    </location>
</feature>
<keyword evidence="3" id="KW-1003">Cell membrane</keyword>
<feature type="transmembrane region" description="Helical" evidence="7">
    <location>
        <begin position="223"/>
        <end position="240"/>
    </location>
</feature>
<dbReference type="PANTHER" id="PTHR40074">
    <property type="entry name" value="O-ACETYLTRANSFERASE WECH"/>
    <property type="match status" value="1"/>
</dbReference>
<gene>
    <name evidence="9" type="ORF">NOI20_11010</name>
</gene>
<dbReference type="RefSeq" id="WP_317626260.1">
    <property type="nucleotide sequence ID" value="NZ_JANFFA010000003.1"/>
</dbReference>
<dbReference type="GO" id="GO:0016413">
    <property type="term" value="F:O-acetyltransferase activity"/>
    <property type="evidence" value="ECO:0007669"/>
    <property type="project" value="TreeGrafter"/>
</dbReference>
<keyword evidence="5 7" id="KW-1133">Transmembrane helix</keyword>
<evidence type="ECO:0000256" key="1">
    <source>
        <dbReference type="ARBA" id="ARBA00004651"/>
    </source>
</evidence>
<dbReference type="GO" id="GO:0005886">
    <property type="term" value="C:plasma membrane"/>
    <property type="evidence" value="ECO:0007669"/>
    <property type="project" value="UniProtKB-SubCell"/>
</dbReference>
<keyword evidence="9" id="KW-0012">Acyltransferase</keyword>
<feature type="transmembrane region" description="Helical" evidence="7">
    <location>
        <begin position="123"/>
        <end position="140"/>
    </location>
</feature>
<evidence type="ECO:0000256" key="3">
    <source>
        <dbReference type="ARBA" id="ARBA00022475"/>
    </source>
</evidence>
<evidence type="ECO:0000313" key="9">
    <source>
        <dbReference type="EMBL" id="MDQ2094639.1"/>
    </source>
</evidence>
<dbReference type="PANTHER" id="PTHR40074:SF2">
    <property type="entry name" value="O-ACETYLTRANSFERASE WECH"/>
    <property type="match status" value="1"/>
</dbReference>
<keyword evidence="10" id="KW-1185">Reference proteome</keyword>
<name>A0AAJ1X5Y9_9RHOB</name>